<dbReference type="InterPro" id="IPR028994">
    <property type="entry name" value="Integrin_alpha_N"/>
</dbReference>
<name>A0ABP8FIJ6_9BACT</name>
<keyword evidence="1" id="KW-0732">Signal</keyword>
<dbReference type="EMBL" id="BAABFN010000001">
    <property type="protein sequence ID" value="GAA4304511.1"/>
    <property type="molecule type" value="Genomic_DNA"/>
</dbReference>
<dbReference type="SUPFAM" id="SSF69318">
    <property type="entry name" value="Integrin alpha N-terminal domain"/>
    <property type="match status" value="1"/>
</dbReference>
<gene>
    <name evidence="2" type="ORF">GCM10023143_09040</name>
</gene>
<reference evidence="3" key="1">
    <citation type="journal article" date="2019" name="Int. J. Syst. Evol. Microbiol.">
        <title>The Global Catalogue of Microorganisms (GCM) 10K type strain sequencing project: providing services to taxonomists for standard genome sequencing and annotation.</title>
        <authorList>
            <consortium name="The Broad Institute Genomics Platform"/>
            <consortium name="The Broad Institute Genome Sequencing Center for Infectious Disease"/>
            <person name="Wu L."/>
            <person name="Ma J."/>
        </authorList>
    </citation>
    <scope>NUCLEOTIDE SEQUENCE [LARGE SCALE GENOMIC DNA]</scope>
    <source>
        <strain evidence="3">JCM 17664</strain>
    </source>
</reference>
<dbReference type="PANTHER" id="PTHR45460:SF2">
    <property type="entry name" value="ALPHA 1,3 GLUCANASE, GH71 FAMILY (EUROFUNG)"/>
    <property type="match status" value="1"/>
</dbReference>
<protein>
    <recommendedName>
        <fullName evidence="4">VCBS repeat-containing protein</fullName>
    </recommendedName>
</protein>
<evidence type="ECO:0000256" key="1">
    <source>
        <dbReference type="ARBA" id="ARBA00022729"/>
    </source>
</evidence>
<dbReference type="Proteomes" id="UP001501207">
    <property type="component" value="Unassembled WGS sequence"/>
</dbReference>
<dbReference type="PANTHER" id="PTHR45460">
    <property type="entry name" value="SIMILAR TO CYSTEINE PROTEINASE"/>
    <property type="match status" value="1"/>
</dbReference>
<organism evidence="2 3">
    <name type="scientific">Compostibacter hankyongensis</name>
    <dbReference type="NCBI Taxonomy" id="1007089"/>
    <lineage>
        <taxon>Bacteria</taxon>
        <taxon>Pseudomonadati</taxon>
        <taxon>Bacteroidota</taxon>
        <taxon>Chitinophagia</taxon>
        <taxon>Chitinophagales</taxon>
        <taxon>Chitinophagaceae</taxon>
        <taxon>Compostibacter</taxon>
    </lineage>
</organism>
<accession>A0ABP8FIJ6</accession>
<sequence length="456" mass="50901">MLDSVVWTDHVLPAMAPHLGIGVWQEKEYYPRTRDTAGRLISFDRWMALVDYYKAQAPKNIPPAQRPVPFRNDSFVFRLRKPLWTDSIHTAATGMVCIDSSGHNVFFAGALDNLLYRWNGRDTPVAVRQLPSPAVRMLLEKDRPGRAVLTCIGNMRAVDRAEGEVLELPLNGDPKASPVVIAGHLPRPVQAVPGDFNGDGRQDWVVCGFGHNRGGLFLLEQKADGGFNRKVLREVPGAEQAVVTDFNRDGRPDILALFAQADEGVWLFLNEGRGRFTVKNLLRFPPVFGSTSFQLTDVNKDGRPDILYTCGDNADYSQELKPFHGVYLFLNQGGTRYRQAWFYPVNGCTKAVAADMDEDGDVDIASIAFFGDLEHCPEETFICFEQDRPMHFIPHAIPVHASGRWISMDLGDLDGDGDPDIVLGNYSNGLIIQDHLVPDWNTTLPVILLENKSRMP</sequence>
<dbReference type="Pfam" id="PF13517">
    <property type="entry name" value="FG-GAP_3"/>
    <property type="match status" value="1"/>
</dbReference>
<keyword evidence="3" id="KW-1185">Reference proteome</keyword>
<proteinExistence type="predicted"/>
<comment type="caution">
    <text evidence="2">The sequence shown here is derived from an EMBL/GenBank/DDBJ whole genome shotgun (WGS) entry which is preliminary data.</text>
</comment>
<evidence type="ECO:0008006" key="4">
    <source>
        <dbReference type="Google" id="ProtNLM"/>
    </source>
</evidence>
<dbReference type="Pfam" id="PF01839">
    <property type="entry name" value="FG-GAP"/>
    <property type="match status" value="1"/>
</dbReference>
<evidence type="ECO:0000313" key="2">
    <source>
        <dbReference type="EMBL" id="GAA4304511.1"/>
    </source>
</evidence>
<dbReference type="Gene3D" id="2.130.10.130">
    <property type="entry name" value="Integrin alpha, N-terminal"/>
    <property type="match status" value="2"/>
</dbReference>
<evidence type="ECO:0000313" key="3">
    <source>
        <dbReference type="Proteomes" id="UP001501207"/>
    </source>
</evidence>
<dbReference type="InterPro" id="IPR013517">
    <property type="entry name" value="FG-GAP"/>
</dbReference>